<accession>A0A1G8XI65</accession>
<evidence type="ECO:0000259" key="1">
    <source>
        <dbReference type="Pfam" id="PF10135"/>
    </source>
</evidence>
<dbReference type="STRING" id="393762.SAMN05660472_00225"/>
<evidence type="ECO:0000313" key="2">
    <source>
        <dbReference type="EMBL" id="SDJ90163.1"/>
    </source>
</evidence>
<dbReference type="RefSeq" id="WP_090549099.1">
    <property type="nucleotide sequence ID" value="NZ_FNFP01000001.1"/>
</dbReference>
<dbReference type="PRINTS" id="PR01002">
    <property type="entry name" value="FLGFLGJ"/>
</dbReference>
<reference evidence="2 3" key="1">
    <citation type="submission" date="2016-10" db="EMBL/GenBank/DDBJ databases">
        <authorList>
            <person name="de Groot N.N."/>
        </authorList>
    </citation>
    <scope>NUCLEOTIDE SEQUENCE [LARGE SCALE GENOMIC DNA]</scope>
    <source>
        <strain evidence="2 3">DSM 18346</strain>
    </source>
</reference>
<gene>
    <name evidence="2" type="ORF">SAMN05660472_00225</name>
</gene>
<dbReference type="Proteomes" id="UP000198718">
    <property type="component" value="Unassembled WGS sequence"/>
</dbReference>
<name>A0A1G8XI65_9FIRM</name>
<dbReference type="EMBL" id="FNFP01000001">
    <property type="protein sequence ID" value="SDJ90163.1"/>
    <property type="molecule type" value="Genomic_DNA"/>
</dbReference>
<keyword evidence="2" id="KW-0282">Flagellum</keyword>
<dbReference type="AlphaFoldDB" id="A0A1G8XI65"/>
<organism evidence="2 3">
    <name type="scientific">Natronincola ferrireducens</name>
    <dbReference type="NCBI Taxonomy" id="393762"/>
    <lineage>
        <taxon>Bacteria</taxon>
        <taxon>Bacillati</taxon>
        <taxon>Bacillota</taxon>
        <taxon>Clostridia</taxon>
        <taxon>Peptostreptococcales</taxon>
        <taxon>Natronincolaceae</taxon>
        <taxon>Natronincola</taxon>
    </lineage>
</organism>
<feature type="domain" description="Flagellar protein FlgJ N-terminal" evidence="1">
    <location>
        <begin position="45"/>
        <end position="93"/>
    </location>
</feature>
<proteinExistence type="predicted"/>
<sequence>MKINHPYINIDNISKLENMKTPEDDQKLLEVCREFESIFLNTMLKQMRRTVPDGGLTEKSFARDMYESLQDEEMAKEMARGKGIGLAQELYKQLSKK</sequence>
<keyword evidence="2" id="KW-0969">Cilium</keyword>
<evidence type="ECO:0000313" key="3">
    <source>
        <dbReference type="Proteomes" id="UP000198718"/>
    </source>
</evidence>
<keyword evidence="3" id="KW-1185">Reference proteome</keyword>
<dbReference type="Pfam" id="PF10135">
    <property type="entry name" value="Rod-binding"/>
    <property type="match status" value="1"/>
</dbReference>
<keyword evidence="2" id="KW-0966">Cell projection</keyword>
<dbReference type="InterPro" id="IPR019301">
    <property type="entry name" value="Flagellar_prot_FlgJ_N"/>
</dbReference>
<dbReference type="OrthoDB" id="9796740at2"/>
<protein>
    <submittedName>
        <fullName evidence="2">Flagellar protein FlgJ</fullName>
    </submittedName>
</protein>